<dbReference type="EMBL" id="JASJOS010000012">
    <property type="protein sequence ID" value="MDJ1483907.1"/>
    <property type="molecule type" value="Genomic_DNA"/>
</dbReference>
<dbReference type="AlphaFoldDB" id="A0AAE3QR18"/>
<dbReference type="Proteomes" id="UP001241110">
    <property type="component" value="Unassembled WGS sequence"/>
</dbReference>
<sequence length="272" mass="30756">MWSSLLQRLFNIGKAKANDALDHIEDPVQMIKLATVELEQAIGKATKALAVAMANQKKLEKDHDQFKMESMNWYQKAAAALQSGKEDLAQKALTQKALADKKEVEYKLLAENAAKIVGQLQEQLDDYKLKLEELKTRQSIYTAKAESAKAQKQIAESLSGVNGSALANIEKYENTINQMEAEAESLTQLNSDKNKLEKEFKALENTISVQSDLDKLKEELALKSKQKEEQKIVDIQQKFDELNRSTNTNQLKIQPAPKEDINKKIDDFFNKK</sequence>
<dbReference type="PANTHER" id="PTHR31088:SF6">
    <property type="entry name" value="PHAGE SHOCK PROTEIN A"/>
    <property type="match status" value="1"/>
</dbReference>
<protein>
    <submittedName>
        <fullName evidence="3">PspA/IM30 family protein</fullName>
    </submittedName>
</protein>
<evidence type="ECO:0000256" key="2">
    <source>
        <dbReference type="SAM" id="Coils"/>
    </source>
</evidence>
<comment type="caution">
    <text evidence="3">The sequence shown here is derived from an EMBL/GenBank/DDBJ whole genome shotgun (WGS) entry which is preliminary data.</text>
</comment>
<name>A0AAE3QR18_9BACT</name>
<dbReference type="RefSeq" id="WP_313984452.1">
    <property type="nucleotide sequence ID" value="NZ_JASJOS010000012.1"/>
</dbReference>
<evidence type="ECO:0000256" key="1">
    <source>
        <dbReference type="ARBA" id="ARBA00043985"/>
    </source>
</evidence>
<comment type="similarity">
    <text evidence="1">Belongs to the PspA/Vipp/IM30 family.</text>
</comment>
<proteinExistence type="inferred from homology"/>
<gene>
    <name evidence="3" type="ORF">QNI16_25635</name>
</gene>
<feature type="coiled-coil region" evidence="2">
    <location>
        <begin position="110"/>
        <end position="245"/>
    </location>
</feature>
<evidence type="ECO:0000313" key="4">
    <source>
        <dbReference type="Proteomes" id="UP001241110"/>
    </source>
</evidence>
<keyword evidence="2" id="KW-0175">Coiled coil</keyword>
<dbReference type="InterPro" id="IPR007157">
    <property type="entry name" value="PspA_VIPP1"/>
</dbReference>
<dbReference type="Pfam" id="PF04012">
    <property type="entry name" value="PspA_IM30"/>
    <property type="match status" value="1"/>
</dbReference>
<dbReference type="PANTHER" id="PTHR31088">
    <property type="entry name" value="MEMBRANE-ASSOCIATED PROTEIN VIPP1, CHLOROPLASTIC"/>
    <property type="match status" value="1"/>
</dbReference>
<reference evidence="3" key="1">
    <citation type="submission" date="2023-05" db="EMBL/GenBank/DDBJ databases">
        <authorList>
            <person name="Zhang X."/>
        </authorList>
    </citation>
    <scope>NUCLEOTIDE SEQUENCE</scope>
    <source>
        <strain evidence="3">YF14B1</strain>
    </source>
</reference>
<organism evidence="3 4">
    <name type="scientific">Xanthocytophaga flava</name>
    <dbReference type="NCBI Taxonomy" id="3048013"/>
    <lineage>
        <taxon>Bacteria</taxon>
        <taxon>Pseudomonadati</taxon>
        <taxon>Bacteroidota</taxon>
        <taxon>Cytophagia</taxon>
        <taxon>Cytophagales</taxon>
        <taxon>Rhodocytophagaceae</taxon>
        <taxon>Xanthocytophaga</taxon>
    </lineage>
</organism>
<evidence type="ECO:0000313" key="3">
    <source>
        <dbReference type="EMBL" id="MDJ1483907.1"/>
    </source>
</evidence>
<accession>A0AAE3QR18</accession>